<evidence type="ECO:0000256" key="1">
    <source>
        <dbReference type="ARBA" id="ARBA00001938"/>
    </source>
</evidence>
<dbReference type="EMBL" id="JARJLG010000075">
    <property type="protein sequence ID" value="KAJ7752246.1"/>
    <property type="molecule type" value="Genomic_DNA"/>
</dbReference>
<dbReference type="InterPro" id="IPR050743">
    <property type="entry name" value="2-oxoacid_DH_E2_comp"/>
</dbReference>
<keyword evidence="2" id="KW-0808">Transferase</keyword>
<feature type="domain" description="2-oxoacid dehydrogenase acyltransferase catalytic" evidence="5">
    <location>
        <begin position="157"/>
        <end position="295"/>
    </location>
</feature>
<dbReference type="Gene3D" id="3.30.559.10">
    <property type="entry name" value="Chloramphenicol acetyltransferase-like domain"/>
    <property type="match status" value="1"/>
</dbReference>
<dbReference type="InterPro" id="IPR001078">
    <property type="entry name" value="2-oxoacid_DH_actylTfrase"/>
</dbReference>
<protein>
    <recommendedName>
        <fullName evidence="5">2-oxoacid dehydrogenase acyltransferase catalytic domain-containing protein</fullName>
    </recommendedName>
</protein>
<sequence length="348" mass="36497">MFATPPPRPILPTSFRRHCLQTLRFLSPPHPSPSTVAPILPAGTTPSTVASCPPASFCTLRVPILRSFIILRPFSVPRSPTSFPPVFPFVSLPHCQYCMSSPTPLPTSLLSPHSFRISDFHPPHLIFRRVSLYPVPLVLLAALGHSSSPSPSSPSSPSITGSANAKPTVTICQYADIALALMTPMGFYTPILPAVESHSVSAPPAAIAFLTSRGRAVPSALRQSDYKGTGGRWGGTVSVRNVGAAGAGTGAVLILVEGGGVAILGGMGGMRGAGRLHLLVSWAADHRVVEGADLAAPSASAQSASSPYTPESIPNASVSEIVTENMDVQHVHQEEDDAVTERARTTRE</sequence>
<proteinExistence type="predicted"/>
<evidence type="ECO:0000313" key="6">
    <source>
        <dbReference type="EMBL" id="KAJ7752246.1"/>
    </source>
</evidence>
<dbReference type="AlphaFoldDB" id="A0AAD7N9C4"/>
<feature type="compositionally biased region" description="Polar residues" evidence="4">
    <location>
        <begin position="308"/>
        <end position="322"/>
    </location>
</feature>
<evidence type="ECO:0000256" key="2">
    <source>
        <dbReference type="ARBA" id="ARBA00022679"/>
    </source>
</evidence>
<dbReference type="GO" id="GO:0016407">
    <property type="term" value="F:acetyltransferase activity"/>
    <property type="evidence" value="ECO:0007669"/>
    <property type="project" value="TreeGrafter"/>
</dbReference>
<evidence type="ECO:0000259" key="5">
    <source>
        <dbReference type="Pfam" id="PF00198"/>
    </source>
</evidence>
<dbReference type="Proteomes" id="UP001215280">
    <property type="component" value="Unassembled WGS sequence"/>
</dbReference>
<dbReference type="GO" id="GO:0031405">
    <property type="term" value="F:lipoic acid binding"/>
    <property type="evidence" value="ECO:0007669"/>
    <property type="project" value="TreeGrafter"/>
</dbReference>
<feature type="compositionally biased region" description="Basic and acidic residues" evidence="4">
    <location>
        <begin position="327"/>
        <end position="348"/>
    </location>
</feature>
<accession>A0AAD7N9C4</accession>
<dbReference type="InterPro" id="IPR023213">
    <property type="entry name" value="CAT-like_dom_sf"/>
</dbReference>
<organism evidence="6 7">
    <name type="scientific">Mycena maculata</name>
    <dbReference type="NCBI Taxonomy" id="230809"/>
    <lineage>
        <taxon>Eukaryota</taxon>
        <taxon>Fungi</taxon>
        <taxon>Dikarya</taxon>
        <taxon>Basidiomycota</taxon>
        <taxon>Agaricomycotina</taxon>
        <taxon>Agaricomycetes</taxon>
        <taxon>Agaricomycetidae</taxon>
        <taxon>Agaricales</taxon>
        <taxon>Marasmiineae</taxon>
        <taxon>Mycenaceae</taxon>
        <taxon>Mycena</taxon>
    </lineage>
</organism>
<name>A0AAD7N9C4_9AGAR</name>
<dbReference type="PANTHER" id="PTHR43178">
    <property type="entry name" value="DIHYDROLIPOAMIDE ACETYLTRANSFERASE COMPONENT OF PYRUVATE DEHYDROGENASE COMPLEX"/>
    <property type="match status" value="1"/>
</dbReference>
<dbReference type="GO" id="GO:0005739">
    <property type="term" value="C:mitochondrion"/>
    <property type="evidence" value="ECO:0007669"/>
    <property type="project" value="TreeGrafter"/>
</dbReference>
<comment type="caution">
    <text evidence="6">The sequence shown here is derived from an EMBL/GenBank/DDBJ whole genome shotgun (WGS) entry which is preliminary data.</text>
</comment>
<evidence type="ECO:0000256" key="4">
    <source>
        <dbReference type="SAM" id="MobiDB-lite"/>
    </source>
</evidence>
<keyword evidence="3" id="KW-0012">Acyltransferase</keyword>
<evidence type="ECO:0000313" key="7">
    <source>
        <dbReference type="Proteomes" id="UP001215280"/>
    </source>
</evidence>
<feature type="region of interest" description="Disordered" evidence="4">
    <location>
        <begin position="296"/>
        <end position="348"/>
    </location>
</feature>
<dbReference type="PANTHER" id="PTHR43178:SF5">
    <property type="entry name" value="LIPOAMIDE ACYLTRANSFERASE COMPONENT OF BRANCHED-CHAIN ALPHA-KETO ACID DEHYDROGENASE COMPLEX, MITOCHONDRIAL"/>
    <property type="match status" value="1"/>
</dbReference>
<gene>
    <name evidence="6" type="ORF">DFH07DRAFT_1031931</name>
</gene>
<feature type="compositionally biased region" description="Low complexity" evidence="4">
    <location>
        <begin position="296"/>
        <end position="307"/>
    </location>
</feature>
<dbReference type="SUPFAM" id="SSF52777">
    <property type="entry name" value="CoA-dependent acyltransferases"/>
    <property type="match status" value="1"/>
</dbReference>
<evidence type="ECO:0000256" key="3">
    <source>
        <dbReference type="ARBA" id="ARBA00023315"/>
    </source>
</evidence>
<dbReference type="Pfam" id="PF00198">
    <property type="entry name" value="2-oxoacid_dh"/>
    <property type="match status" value="1"/>
</dbReference>
<keyword evidence="7" id="KW-1185">Reference proteome</keyword>
<comment type="cofactor">
    <cofactor evidence="1">
        <name>(R)-lipoate</name>
        <dbReference type="ChEBI" id="CHEBI:83088"/>
    </cofactor>
</comment>
<reference evidence="6" key="1">
    <citation type="submission" date="2023-03" db="EMBL/GenBank/DDBJ databases">
        <title>Massive genome expansion in bonnet fungi (Mycena s.s.) driven by repeated elements and novel gene families across ecological guilds.</title>
        <authorList>
            <consortium name="Lawrence Berkeley National Laboratory"/>
            <person name="Harder C.B."/>
            <person name="Miyauchi S."/>
            <person name="Viragh M."/>
            <person name="Kuo A."/>
            <person name="Thoen E."/>
            <person name="Andreopoulos B."/>
            <person name="Lu D."/>
            <person name="Skrede I."/>
            <person name="Drula E."/>
            <person name="Henrissat B."/>
            <person name="Morin E."/>
            <person name="Kohler A."/>
            <person name="Barry K."/>
            <person name="LaButti K."/>
            <person name="Morin E."/>
            <person name="Salamov A."/>
            <person name="Lipzen A."/>
            <person name="Mereny Z."/>
            <person name="Hegedus B."/>
            <person name="Baldrian P."/>
            <person name="Stursova M."/>
            <person name="Weitz H."/>
            <person name="Taylor A."/>
            <person name="Grigoriev I.V."/>
            <person name="Nagy L.G."/>
            <person name="Martin F."/>
            <person name="Kauserud H."/>
        </authorList>
    </citation>
    <scope>NUCLEOTIDE SEQUENCE</scope>
    <source>
        <strain evidence="6">CBHHK188m</strain>
    </source>
</reference>